<dbReference type="CDD" id="cd02209">
    <property type="entry name" value="cupin_XRE_C"/>
    <property type="match status" value="1"/>
</dbReference>
<name>A0A9Q4C682_9EURY</name>
<organism evidence="2 3">
    <name type="scientific">Halorutilus salinus</name>
    <dbReference type="NCBI Taxonomy" id="2487751"/>
    <lineage>
        <taxon>Archaea</taxon>
        <taxon>Methanobacteriati</taxon>
        <taxon>Methanobacteriota</taxon>
        <taxon>Stenosarchaea group</taxon>
        <taxon>Halobacteria</taxon>
        <taxon>Halorutilales</taxon>
        <taxon>Halorutilaceae</taxon>
        <taxon>Halorutilus</taxon>
    </lineage>
</organism>
<comment type="caution">
    <text evidence="2">The sequence shown here is derived from an EMBL/GenBank/DDBJ whole genome shotgun (WGS) entry which is preliminary data.</text>
</comment>
<protein>
    <submittedName>
        <fullName evidence="2">Cupin domain-containing protein</fullName>
    </submittedName>
</protein>
<dbReference type="Gene3D" id="2.60.120.10">
    <property type="entry name" value="Jelly Rolls"/>
    <property type="match status" value="1"/>
</dbReference>
<dbReference type="Pfam" id="PF07883">
    <property type="entry name" value="Cupin_2"/>
    <property type="match status" value="1"/>
</dbReference>
<dbReference type="EMBL" id="RKLV01000011">
    <property type="protein sequence ID" value="MCX2819704.1"/>
    <property type="molecule type" value="Genomic_DNA"/>
</dbReference>
<evidence type="ECO:0000313" key="3">
    <source>
        <dbReference type="Proteomes" id="UP001149411"/>
    </source>
</evidence>
<dbReference type="InterPro" id="IPR014710">
    <property type="entry name" value="RmlC-like_jellyroll"/>
</dbReference>
<proteinExistence type="predicted"/>
<evidence type="ECO:0000313" key="2">
    <source>
        <dbReference type="EMBL" id="MCX2819704.1"/>
    </source>
</evidence>
<keyword evidence="3" id="KW-1185">Reference proteome</keyword>
<reference evidence="2" key="1">
    <citation type="submission" date="2022-09" db="EMBL/GenBank/DDBJ databases">
        <title>Haloadaptaus new haloarchaeum isolated from saline soil.</title>
        <authorList>
            <person name="Duran-Viseras A."/>
            <person name="Sanchez-Porro C."/>
            <person name="Ventosa A."/>
        </authorList>
    </citation>
    <scope>NUCLEOTIDE SEQUENCE</scope>
    <source>
        <strain evidence="2">F3-133</strain>
    </source>
</reference>
<gene>
    <name evidence="2" type="ORF">EGH25_10130</name>
</gene>
<sequence>MVERKTVGDGDAVVDRLFDVPQTLRLKLSEGYERPEHQHPGKEITLFVHQGALSLLLGDQRHRVEEGDAIRFSGDQDISPRAIEDTVAVLVFVDA</sequence>
<evidence type="ECO:0000259" key="1">
    <source>
        <dbReference type="Pfam" id="PF07883"/>
    </source>
</evidence>
<feature type="domain" description="Cupin type-2" evidence="1">
    <location>
        <begin position="28"/>
        <end position="93"/>
    </location>
</feature>
<dbReference type="InterPro" id="IPR011051">
    <property type="entry name" value="RmlC_Cupin_sf"/>
</dbReference>
<dbReference type="Proteomes" id="UP001149411">
    <property type="component" value="Unassembled WGS sequence"/>
</dbReference>
<dbReference type="AlphaFoldDB" id="A0A9Q4C682"/>
<dbReference type="InterPro" id="IPR013096">
    <property type="entry name" value="Cupin_2"/>
</dbReference>
<dbReference type="RefSeq" id="WP_266088210.1">
    <property type="nucleotide sequence ID" value="NZ_RKLV01000011.1"/>
</dbReference>
<dbReference type="SUPFAM" id="SSF51182">
    <property type="entry name" value="RmlC-like cupins"/>
    <property type="match status" value="1"/>
</dbReference>
<accession>A0A9Q4C682</accession>